<dbReference type="STRING" id="117157.SAMN04489717_0872"/>
<dbReference type="PANTHER" id="PTHR30290">
    <property type="entry name" value="PERIPLASMIC BINDING COMPONENT OF ABC TRANSPORTER"/>
    <property type="match status" value="1"/>
</dbReference>
<dbReference type="PANTHER" id="PTHR30290:SF62">
    <property type="entry name" value="OLIGOPEPTIDE ABC TRANSPORTER, PERIPLASMIC OLIGOPEPTIDE-BINDING PROTEIN"/>
    <property type="match status" value="1"/>
</dbReference>
<dbReference type="InterPro" id="IPR039424">
    <property type="entry name" value="SBP_5"/>
</dbReference>
<evidence type="ECO:0000313" key="4">
    <source>
        <dbReference type="Proteomes" id="UP000198983"/>
    </source>
</evidence>
<dbReference type="SUPFAM" id="SSF53850">
    <property type="entry name" value="Periplasmic binding protein-like II"/>
    <property type="match status" value="1"/>
</dbReference>
<feature type="compositionally biased region" description="Basic and acidic residues" evidence="1">
    <location>
        <begin position="11"/>
        <end position="26"/>
    </location>
</feature>
<sequence length="681" mass="77083">MARGQHGSQHAQDRTDRIDRTDQVDRPSRRRVLELCAVSLAVGASGTGCSLLSTSPQGKKRDAGKTAQAKGAEAPMLARQVEAGKLPPVRRRLPKKPLVVKPAERIGRYGGTWHAAMLGADTAWLDRTIGYDPLLRWRPGARTFDREQVVPGVAESFEVNADASEYTFRLREGMRWSDGEPFTADDIVFAYEDVLLNKKISPVLAAAYLAGGRPARISRTDTYGFKVTFDEPNALFAQRMATKAYGLDLVKHPRHYLSKFHEKYSEDADRLARKGKFTDWVALFGAKRDRWANPELPTLDAWVITNAVGTGDRVVATRNPYYWKVDPDGSQLPYLDEFVNSVVSDPEVMLLKATNGEFDFQERTITSLRNKPVLARSRDKGHYRFLDMVNANMNTAIISLNLCHKDPVKREIFRNRDFRVGLSHAINRREIIVAAYQRQGTPAQPAPRPESAFYDRQLATQYTEYDVGLANQHLDRAGYRERDRSGVRLGPDGSPIRFVVEIASQDYGFGWANVMDLVRGYWRAVGVDMSVHAEDGSLFYERKDANTFDAVVWQGDVGGMDPRLEPRYYMPYRDESNFALPWAEWYQTRGAGGEEPPEAVRRQMSLYDQMTATADADEQNRLLHEVVAMAREQFYAIGICLPPKGYSIVRNDFHNVPTMMIESDYPEPGPTNPEQYFTTRQ</sequence>
<proteinExistence type="predicted"/>
<reference evidence="3 4" key="1">
    <citation type="submission" date="2016-10" db="EMBL/GenBank/DDBJ databases">
        <authorList>
            <person name="de Groot N.N."/>
        </authorList>
    </citation>
    <scope>NUCLEOTIDE SEQUENCE [LARGE SCALE GENOMIC DNA]</scope>
    <source>
        <strain evidence="3 4">DSM 22024</strain>
    </source>
</reference>
<name>A0A1H1MKS3_9ACTN</name>
<dbReference type="InterPro" id="IPR000914">
    <property type="entry name" value="SBP_5_dom"/>
</dbReference>
<protein>
    <submittedName>
        <fullName evidence="3">Peptide/nickel transport system substrate-binding protein</fullName>
    </submittedName>
</protein>
<dbReference type="Proteomes" id="UP000198983">
    <property type="component" value="Chromosome I"/>
</dbReference>
<dbReference type="EMBL" id="LT629732">
    <property type="protein sequence ID" value="SDR87451.1"/>
    <property type="molecule type" value="Genomic_DNA"/>
</dbReference>
<dbReference type="CDD" id="cd08500">
    <property type="entry name" value="PBP2_NikA_DppA_OppA_like_4"/>
    <property type="match status" value="1"/>
</dbReference>
<dbReference type="AlphaFoldDB" id="A0A1H1MKS3"/>
<feature type="compositionally biased region" description="Polar residues" evidence="1">
    <location>
        <begin position="1"/>
        <end position="10"/>
    </location>
</feature>
<dbReference type="Gene3D" id="3.10.105.10">
    <property type="entry name" value="Dipeptide-binding Protein, Domain 3"/>
    <property type="match status" value="1"/>
</dbReference>
<dbReference type="Gene3D" id="3.40.190.10">
    <property type="entry name" value="Periplasmic binding protein-like II"/>
    <property type="match status" value="1"/>
</dbReference>
<feature type="region of interest" description="Disordered" evidence="1">
    <location>
        <begin position="1"/>
        <end position="26"/>
    </location>
</feature>
<keyword evidence="4" id="KW-1185">Reference proteome</keyword>
<dbReference type="Pfam" id="PF00496">
    <property type="entry name" value="SBP_bac_5"/>
    <property type="match status" value="1"/>
</dbReference>
<feature type="domain" description="Solute-binding protein family 5" evidence="2">
    <location>
        <begin position="148"/>
        <end position="562"/>
    </location>
</feature>
<gene>
    <name evidence="3" type="ORF">SAMN04489717_0872</name>
</gene>
<feature type="region of interest" description="Disordered" evidence="1">
    <location>
        <begin position="49"/>
        <end position="73"/>
    </location>
</feature>
<dbReference type="GO" id="GO:1904680">
    <property type="term" value="F:peptide transmembrane transporter activity"/>
    <property type="evidence" value="ECO:0007669"/>
    <property type="project" value="TreeGrafter"/>
</dbReference>
<dbReference type="GO" id="GO:0015833">
    <property type="term" value="P:peptide transport"/>
    <property type="evidence" value="ECO:0007669"/>
    <property type="project" value="TreeGrafter"/>
</dbReference>
<accession>A0A1H1MKS3</accession>
<evidence type="ECO:0000313" key="3">
    <source>
        <dbReference type="EMBL" id="SDR87451.1"/>
    </source>
</evidence>
<evidence type="ECO:0000256" key="1">
    <source>
        <dbReference type="SAM" id="MobiDB-lite"/>
    </source>
</evidence>
<organism evidence="3 4">
    <name type="scientific">Actinopolymorpha singaporensis</name>
    <dbReference type="NCBI Taxonomy" id="117157"/>
    <lineage>
        <taxon>Bacteria</taxon>
        <taxon>Bacillati</taxon>
        <taxon>Actinomycetota</taxon>
        <taxon>Actinomycetes</taxon>
        <taxon>Propionibacteriales</taxon>
        <taxon>Actinopolymorphaceae</taxon>
        <taxon>Actinopolymorpha</taxon>
    </lineage>
</organism>
<evidence type="ECO:0000259" key="2">
    <source>
        <dbReference type="Pfam" id="PF00496"/>
    </source>
</evidence>